<evidence type="ECO:0000256" key="1">
    <source>
        <dbReference type="ARBA" id="ARBA00004123"/>
    </source>
</evidence>
<dbReference type="Pfam" id="PF16135">
    <property type="entry name" value="TDBD"/>
    <property type="match status" value="1"/>
</dbReference>
<evidence type="ECO:0000259" key="5">
    <source>
        <dbReference type="Pfam" id="PF23209"/>
    </source>
</evidence>
<comment type="subcellular location">
    <subcellularLocation>
        <location evidence="1">Nucleus</location>
    </subcellularLocation>
</comment>
<name>A0A6A3CQ64_HIBSY</name>
<evidence type="ECO:0000313" key="6">
    <source>
        <dbReference type="EMBL" id="KAE8731313.1"/>
    </source>
</evidence>
<dbReference type="Pfam" id="PF23209">
    <property type="entry name" value="IDM1_C"/>
    <property type="match status" value="1"/>
</dbReference>
<feature type="region of interest" description="Disordered" evidence="3">
    <location>
        <begin position="19"/>
        <end position="46"/>
    </location>
</feature>
<evidence type="ECO:0000313" key="7">
    <source>
        <dbReference type="Proteomes" id="UP000436088"/>
    </source>
</evidence>
<dbReference type="InterPro" id="IPR032308">
    <property type="entry name" value="TDBD"/>
</dbReference>
<dbReference type="Gene3D" id="3.40.630.30">
    <property type="match status" value="1"/>
</dbReference>
<keyword evidence="2" id="KW-0539">Nucleus</keyword>
<protein>
    <submittedName>
        <fullName evidence="6">PHD finger transcription factor</fullName>
    </submittedName>
</protein>
<dbReference type="AlphaFoldDB" id="A0A6A3CQ64"/>
<dbReference type="GO" id="GO:0003714">
    <property type="term" value="F:transcription corepressor activity"/>
    <property type="evidence" value="ECO:0007669"/>
    <property type="project" value="InterPro"/>
</dbReference>
<evidence type="ECO:0000256" key="3">
    <source>
        <dbReference type="SAM" id="MobiDB-lite"/>
    </source>
</evidence>
<dbReference type="GO" id="GO:0006357">
    <property type="term" value="P:regulation of transcription by RNA polymerase II"/>
    <property type="evidence" value="ECO:0007669"/>
    <property type="project" value="TreeGrafter"/>
</dbReference>
<evidence type="ECO:0000259" key="4">
    <source>
        <dbReference type="Pfam" id="PF16135"/>
    </source>
</evidence>
<feature type="domain" description="Increased DNA methylation 1 C-terminal" evidence="5">
    <location>
        <begin position="212"/>
        <end position="291"/>
    </location>
</feature>
<dbReference type="InterPro" id="IPR056511">
    <property type="entry name" value="IDM1_C"/>
</dbReference>
<sequence length="318" mass="35556">MEEKSTMFANEDEAVLKWDGFSGMPPKSGKQELRYQSPTGKVYSSPKMASKAYIDQAFGQARMGSVEPKQPKKRKPLGLEIRPKSKSVRSEPPKRRKLLKKENRVVFTLTAFEAHARSTNHWPAANIILDDGSGSIPYECLGLMESPMANGLAVLAAVELVASVKPLPVGNNLTWTLLKSDHHAHVHGMKSSAEKENQSRLRAALEVMHECFEPSESVETGRDLVEDVIFNRVSKLKRLDSKGFYTAVLEENDDLVSVATLRVYDNRVAEMPLVATRFRHRRRGMCRALVGLDRKESGEIRGEKLVFAITADHGRDVD</sequence>
<dbReference type="Proteomes" id="UP000436088">
    <property type="component" value="Unassembled WGS sequence"/>
</dbReference>
<comment type="caution">
    <text evidence="6">The sequence shown here is derived from an EMBL/GenBank/DDBJ whole genome shotgun (WGS) entry which is preliminary data.</text>
</comment>
<reference evidence="6" key="1">
    <citation type="submission" date="2019-09" db="EMBL/GenBank/DDBJ databases">
        <title>Draft genome information of white flower Hibiscus syriacus.</title>
        <authorList>
            <person name="Kim Y.-M."/>
        </authorList>
    </citation>
    <scope>NUCLEOTIDE SEQUENCE [LARGE SCALE GENOMIC DNA]</scope>
    <source>
        <strain evidence="6">YM2019G1</strain>
    </source>
</reference>
<dbReference type="InterPro" id="IPR042163">
    <property type="entry name" value="PHF12"/>
</dbReference>
<dbReference type="InterPro" id="IPR016181">
    <property type="entry name" value="Acyl_CoA_acyltransferase"/>
</dbReference>
<dbReference type="EMBL" id="VEPZ02000196">
    <property type="protein sequence ID" value="KAE8731313.1"/>
    <property type="molecule type" value="Genomic_DNA"/>
</dbReference>
<dbReference type="SUPFAM" id="SSF55729">
    <property type="entry name" value="Acyl-CoA N-acyltransferases (Nat)"/>
    <property type="match status" value="1"/>
</dbReference>
<dbReference type="GO" id="GO:0005634">
    <property type="term" value="C:nucleus"/>
    <property type="evidence" value="ECO:0007669"/>
    <property type="project" value="UniProtKB-SubCell"/>
</dbReference>
<proteinExistence type="predicted"/>
<evidence type="ECO:0000256" key="2">
    <source>
        <dbReference type="ARBA" id="ARBA00023242"/>
    </source>
</evidence>
<gene>
    <name evidence="6" type="ORF">F3Y22_tig00002840pilonHSYRG01003</name>
</gene>
<organism evidence="6 7">
    <name type="scientific">Hibiscus syriacus</name>
    <name type="common">Rose of Sharon</name>
    <dbReference type="NCBI Taxonomy" id="106335"/>
    <lineage>
        <taxon>Eukaryota</taxon>
        <taxon>Viridiplantae</taxon>
        <taxon>Streptophyta</taxon>
        <taxon>Embryophyta</taxon>
        <taxon>Tracheophyta</taxon>
        <taxon>Spermatophyta</taxon>
        <taxon>Magnoliopsida</taxon>
        <taxon>eudicotyledons</taxon>
        <taxon>Gunneridae</taxon>
        <taxon>Pentapetalae</taxon>
        <taxon>rosids</taxon>
        <taxon>malvids</taxon>
        <taxon>Malvales</taxon>
        <taxon>Malvaceae</taxon>
        <taxon>Malvoideae</taxon>
        <taxon>Hibiscus</taxon>
    </lineage>
</organism>
<dbReference type="PANTHER" id="PTHR46309">
    <property type="entry name" value="PHD FINGER PROTEIN 12"/>
    <property type="match status" value="1"/>
</dbReference>
<dbReference type="PANTHER" id="PTHR46309:SF12">
    <property type="entry name" value="GB|AAC80581.1"/>
    <property type="match status" value="1"/>
</dbReference>
<keyword evidence="7" id="KW-1185">Reference proteome</keyword>
<feature type="region of interest" description="Disordered" evidence="3">
    <location>
        <begin position="61"/>
        <end position="95"/>
    </location>
</feature>
<accession>A0A6A3CQ64</accession>
<feature type="domain" description="Tify" evidence="4">
    <location>
        <begin position="105"/>
        <end position="133"/>
    </location>
</feature>